<sequence>MVTFSQLLELDVAGLERFADRWNAVIHRKIRQAREGFHDDVVRKLHKDHWRGEGGEAAQKHCDRIQVGFDALDAQVKSLSRFLDEEADGVRGTGGAEGLEGWQRIARELDRDAHDAGMKIADDGVVEWSILIDADDPHGEAKYQEKKQAADLVQLRAQ</sequence>
<evidence type="ECO:0008006" key="2">
    <source>
        <dbReference type="Google" id="ProtNLM"/>
    </source>
</evidence>
<dbReference type="RefSeq" id="WP_369172739.1">
    <property type="nucleotide sequence ID" value="NZ_CP163439.1"/>
</dbReference>
<protein>
    <recommendedName>
        <fullName evidence="2">WXG100 family type VII secretion target</fullName>
    </recommendedName>
</protein>
<evidence type="ECO:0000313" key="1">
    <source>
        <dbReference type="EMBL" id="XDQ38027.1"/>
    </source>
</evidence>
<accession>A0AB39Q6A9</accession>
<organism evidence="1">
    <name type="scientific">Streptomyces sp. R28</name>
    <dbReference type="NCBI Taxonomy" id="3238628"/>
    <lineage>
        <taxon>Bacteria</taxon>
        <taxon>Bacillati</taxon>
        <taxon>Actinomycetota</taxon>
        <taxon>Actinomycetes</taxon>
        <taxon>Kitasatosporales</taxon>
        <taxon>Streptomycetaceae</taxon>
        <taxon>Streptomyces</taxon>
    </lineage>
</organism>
<name>A0AB39Q6A9_9ACTN</name>
<proteinExistence type="predicted"/>
<gene>
    <name evidence="1" type="ORF">AB5J49_34330</name>
</gene>
<dbReference type="AlphaFoldDB" id="A0AB39Q6A9"/>
<dbReference type="EMBL" id="CP163439">
    <property type="protein sequence ID" value="XDQ38027.1"/>
    <property type="molecule type" value="Genomic_DNA"/>
</dbReference>
<reference evidence="1" key="1">
    <citation type="submission" date="2024-07" db="EMBL/GenBank/DDBJ databases">
        <authorList>
            <person name="Yu S.T."/>
        </authorList>
    </citation>
    <scope>NUCLEOTIDE SEQUENCE</scope>
    <source>
        <strain evidence="1">R28</strain>
    </source>
</reference>